<dbReference type="SUPFAM" id="SSF57701">
    <property type="entry name" value="Zn2/Cys6 DNA-binding domain"/>
    <property type="match status" value="1"/>
</dbReference>
<dbReference type="InterPro" id="IPR001138">
    <property type="entry name" value="Zn2Cys6_DnaBD"/>
</dbReference>
<dbReference type="GO" id="GO:0000981">
    <property type="term" value="F:DNA-binding transcription factor activity, RNA polymerase II-specific"/>
    <property type="evidence" value="ECO:0007669"/>
    <property type="project" value="InterPro"/>
</dbReference>
<name>A0AAN7WKC0_9SACH</name>
<keyword evidence="10" id="KW-1185">Reference proteome</keyword>
<evidence type="ECO:0000256" key="6">
    <source>
        <dbReference type="ARBA" id="ARBA00023163"/>
    </source>
</evidence>
<dbReference type="Proteomes" id="UP001306508">
    <property type="component" value="Unassembled WGS sequence"/>
</dbReference>
<dbReference type="Pfam" id="PF00172">
    <property type="entry name" value="Zn_clus"/>
    <property type="match status" value="1"/>
</dbReference>
<dbReference type="InterPro" id="IPR051711">
    <property type="entry name" value="Stress_Response_Reg"/>
</dbReference>
<evidence type="ECO:0000313" key="10">
    <source>
        <dbReference type="Proteomes" id="UP001306508"/>
    </source>
</evidence>
<keyword evidence="5" id="KW-0238">DNA-binding</keyword>
<keyword evidence="3" id="KW-0862">Zinc</keyword>
<dbReference type="PANTHER" id="PTHR47540:SF2">
    <property type="entry name" value="ZN(II)2CYS6 TRANSCRIPTION FACTOR (EUROFUNG)"/>
    <property type="match status" value="1"/>
</dbReference>
<dbReference type="PANTHER" id="PTHR47540">
    <property type="entry name" value="THIAMINE REPRESSIBLE GENES REGULATORY PROTEIN THI5"/>
    <property type="match status" value="1"/>
</dbReference>
<accession>A0AAN7WKC0</accession>
<dbReference type="PROSITE" id="PS50048">
    <property type="entry name" value="ZN2_CY6_FUNGAL_2"/>
    <property type="match status" value="1"/>
</dbReference>
<evidence type="ECO:0000256" key="1">
    <source>
        <dbReference type="ARBA" id="ARBA00004123"/>
    </source>
</evidence>
<comment type="subcellular location">
    <subcellularLocation>
        <location evidence="1">Nucleus</location>
    </subcellularLocation>
</comment>
<evidence type="ECO:0000256" key="3">
    <source>
        <dbReference type="ARBA" id="ARBA00022833"/>
    </source>
</evidence>
<protein>
    <recommendedName>
        <fullName evidence="8">Zn(2)-C6 fungal-type domain-containing protein</fullName>
    </recommendedName>
</protein>
<evidence type="ECO:0000256" key="2">
    <source>
        <dbReference type="ARBA" id="ARBA00022723"/>
    </source>
</evidence>
<dbReference type="GO" id="GO:0045944">
    <property type="term" value="P:positive regulation of transcription by RNA polymerase II"/>
    <property type="evidence" value="ECO:0007669"/>
    <property type="project" value="TreeGrafter"/>
</dbReference>
<dbReference type="Pfam" id="PF04082">
    <property type="entry name" value="Fungal_trans"/>
    <property type="match status" value="1"/>
</dbReference>
<evidence type="ECO:0000256" key="4">
    <source>
        <dbReference type="ARBA" id="ARBA00023015"/>
    </source>
</evidence>
<dbReference type="InterPro" id="IPR007219">
    <property type="entry name" value="XnlR_reg_dom"/>
</dbReference>
<evidence type="ECO:0000256" key="5">
    <source>
        <dbReference type="ARBA" id="ARBA00023125"/>
    </source>
</evidence>
<dbReference type="SMART" id="SM00906">
    <property type="entry name" value="Fungal_trans"/>
    <property type="match status" value="1"/>
</dbReference>
<dbReference type="InterPro" id="IPR036864">
    <property type="entry name" value="Zn2-C6_fun-type_DNA-bd_sf"/>
</dbReference>
<feature type="domain" description="Zn(2)-C6 fungal-type" evidence="8">
    <location>
        <begin position="15"/>
        <end position="44"/>
    </location>
</feature>
<reference evidence="10" key="1">
    <citation type="submission" date="2023-07" db="EMBL/GenBank/DDBJ databases">
        <title>A draft genome of Kazachstania heterogenica Y-27499.</title>
        <authorList>
            <person name="Donic C."/>
            <person name="Kralova J.S."/>
            <person name="Fidel L."/>
            <person name="Ben-Dor S."/>
            <person name="Jung S."/>
        </authorList>
    </citation>
    <scope>NUCLEOTIDE SEQUENCE [LARGE SCALE GENOMIC DNA]</scope>
    <source>
        <strain evidence="10">Y27499</strain>
    </source>
</reference>
<sequence length="687" mass="80436">MIHKSNPNKNRINTACEFCKKKKVKCDRGRPCSNCIRFNQNCMYPIKHYLSHLKNTPTTTIPSSSSSYLNPNIDIPLSPSPYFTFSIDKYRFHRRYQNVLPYFFADNLIQQLSPSIIKQWDLERPRIQNYTWNMAGGHFPKFGDPCFLNEPHFFDFKNTKHINLIKKILQWYFNHCNPIFGILHESIFYSQLNNKFLPNLNPVGKSNKLFQSLLYLIIIITIRFNAGLISRNNTTYTDPSPANGIVFEDWEFNFLFGAKAVNLEQHLFVYSYDFIQKLTFEWESFELIQSWLLIAFYLRTCHRQTSTWNALSKAISLVKGMSLEMNMFPSKHHPYDEMKASHCFWSCFIMDKIISFQMGRTFQLELPLNNMPTPRHTTTGQVSHTMSVDGKDDWFHEETRQMYDLSLIIYKFQQYKCFEMELPDSIAFRKHLSEWIQANSVNITRDNLTVLQLQPLFTYLDITLTFEIRSLLPIACHQVSNTNSNSAILPLDSSNLLTHVLMALDLLTHLCTNNLFFVPWWLQLSNLFTITLISLICSYSNLQTLSYRHILSQISRLWKIVKNATPWNPPVMLKQCDWCIKMLNHMITLIIQDSTGFLSKTIGIDHGDNTPNQNNFQQFNRVKENEEEQHESKQTAHKDQNNTLEQIQEVSANAQFEFTEGSMTNTTDSLLSADLLATLHWFNENFL</sequence>
<dbReference type="CDD" id="cd00067">
    <property type="entry name" value="GAL4"/>
    <property type="match status" value="1"/>
</dbReference>
<comment type="caution">
    <text evidence="9">The sequence shown here is derived from an EMBL/GenBank/DDBJ whole genome shotgun (WGS) entry which is preliminary data.</text>
</comment>
<dbReference type="Gene3D" id="4.10.240.10">
    <property type="entry name" value="Zn(2)-C6 fungal-type DNA-binding domain"/>
    <property type="match status" value="1"/>
</dbReference>
<dbReference type="GO" id="GO:0006351">
    <property type="term" value="P:DNA-templated transcription"/>
    <property type="evidence" value="ECO:0007669"/>
    <property type="project" value="InterPro"/>
</dbReference>
<evidence type="ECO:0000256" key="7">
    <source>
        <dbReference type="ARBA" id="ARBA00023242"/>
    </source>
</evidence>
<keyword evidence="4" id="KW-0805">Transcription regulation</keyword>
<keyword evidence="7" id="KW-0539">Nucleus</keyword>
<dbReference type="GO" id="GO:0008270">
    <property type="term" value="F:zinc ion binding"/>
    <property type="evidence" value="ECO:0007669"/>
    <property type="project" value="InterPro"/>
</dbReference>
<keyword evidence="6" id="KW-0804">Transcription</keyword>
<organism evidence="9 10">
    <name type="scientific">Arxiozyma heterogenica</name>
    <dbReference type="NCBI Taxonomy" id="278026"/>
    <lineage>
        <taxon>Eukaryota</taxon>
        <taxon>Fungi</taxon>
        <taxon>Dikarya</taxon>
        <taxon>Ascomycota</taxon>
        <taxon>Saccharomycotina</taxon>
        <taxon>Saccharomycetes</taxon>
        <taxon>Saccharomycetales</taxon>
        <taxon>Saccharomycetaceae</taxon>
        <taxon>Arxiozyma</taxon>
    </lineage>
</organism>
<dbReference type="EMBL" id="JAWIZZ010000015">
    <property type="protein sequence ID" value="KAK5782120.1"/>
    <property type="molecule type" value="Genomic_DNA"/>
</dbReference>
<dbReference type="AlphaFoldDB" id="A0AAN7WKC0"/>
<dbReference type="CDD" id="cd12148">
    <property type="entry name" value="fungal_TF_MHR"/>
    <property type="match status" value="1"/>
</dbReference>
<dbReference type="GO" id="GO:0005634">
    <property type="term" value="C:nucleus"/>
    <property type="evidence" value="ECO:0007669"/>
    <property type="project" value="UniProtKB-SubCell"/>
</dbReference>
<dbReference type="SMART" id="SM00066">
    <property type="entry name" value="GAL4"/>
    <property type="match status" value="1"/>
</dbReference>
<gene>
    <name evidence="9" type="ORF">RI543_000443</name>
</gene>
<keyword evidence="2" id="KW-0479">Metal-binding</keyword>
<dbReference type="PROSITE" id="PS00463">
    <property type="entry name" value="ZN2_CY6_FUNGAL_1"/>
    <property type="match status" value="1"/>
</dbReference>
<evidence type="ECO:0000313" key="9">
    <source>
        <dbReference type="EMBL" id="KAK5782120.1"/>
    </source>
</evidence>
<proteinExistence type="predicted"/>
<dbReference type="GO" id="GO:0043565">
    <property type="term" value="F:sequence-specific DNA binding"/>
    <property type="evidence" value="ECO:0007669"/>
    <property type="project" value="TreeGrafter"/>
</dbReference>
<evidence type="ECO:0000259" key="8">
    <source>
        <dbReference type="PROSITE" id="PS50048"/>
    </source>
</evidence>